<keyword evidence="3" id="KW-0963">Cytoplasm</keyword>
<evidence type="ECO:0000256" key="2">
    <source>
        <dbReference type="ARBA" id="ARBA00010393"/>
    </source>
</evidence>
<dbReference type="GO" id="GO:0005524">
    <property type="term" value="F:ATP binding"/>
    <property type="evidence" value="ECO:0007669"/>
    <property type="project" value="UniProtKB-KW"/>
</dbReference>
<evidence type="ECO:0000256" key="3">
    <source>
        <dbReference type="ARBA" id="ARBA00022490"/>
    </source>
</evidence>
<dbReference type="InterPro" id="IPR003714">
    <property type="entry name" value="PhoH"/>
</dbReference>
<keyword evidence="5" id="KW-0067">ATP-binding</keyword>
<dbReference type="RefSeq" id="WP_350342488.1">
    <property type="nucleotide sequence ID" value="NZ_CP158367.1"/>
</dbReference>
<proteinExistence type="inferred from homology"/>
<reference evidence="8" key="2">
    <citation type="submission" date="2024-06" db="EMBL/GenBank/DDBJ databases">
        <authorList>
            <person name="Petrova K.O."/>
            <person name="Toshchakov S.V."/>
            <person name="Boltjanskaja Y.V."/>
            <person name="Kevbrin V."/>
        </authorList>
    </citation>
    <scope>NUCLEOTIDE SEQUENCE</scope>
    <source>
        <strain evidence="8">Z-910T</strain>
    </source>
</reference>
<dbReference type="PANTHER" id="PTHR30473:SF1">
    <property type="entry name" value="PHOH-LIKE PROTEIN"/>
    <property type="match status" value="1"/>
</dbReference>
<evidence type="ECO:0000313" key="8">
    <source>
        <dbReference type="EMBL" id="XBX73726.1"/>
    </source>
</evidence>
<keyword evidence="4" id="KW-0547">Nucleotide-binding</keyword>
<accession>A0AAU7VI45</accession>
<dbReference type="InterPro" id="IPR027417">
    <property type="entry name" value="P-loop_NTPase"/>
</dbReference>
<comment type="similarity">
    <text evidence="2">Belongs to the PhoH family.</text>
</comment>
<sequence length="316" mass="35798">MHTENLCIEDYTQLQALMQKNCMYIERLEQEFKVQINSLEKGLNIVGDKKQCIKVYKILKELIYVYKTQGHFDEQQFNYIQHIHKKGDDMSFKNLGETLVKTYDGKSIKPKTSGQQKYIKAIKENEITFGIGPAGTGKTFLAIACAVKALKQKDVQRIILTRPAIEAGESLGFLPGDLQEKVDPYLRPLYDALVEMLGLESFQRYMEKGVVEVAPLAYMRGRTLNDSFIILDEAQNTTTQQMKMFLTRFGFGSKAIVTGDITQTDLPDGKSSGLTHASKILKDVNDIDFVYLKPEDIIRHPVVSEIVSAYDSEKTS</sequence>
<dbReference type="Gene3D" id="3.40.50.300">
    <property type="entry name" value="P-loop containing nucleotide triphosphate hydrolases"/>
    <property type="match status" value="1"/>
</dbReference>
<evidence type="ECO:0000259" key="7">
    <source>
        <dbReference type="Pfam" id="PF02562"/>
    </source>
</evidence>
<dbReference type="Pfam" id="PF02562">
    <property type="entry name" value="PhoH"/>
    <property type="match status" value="1"/>
</dbReference>
<evidence type="ECO:0000256" key="4">
    <source>
        <dbReference type="ARBA" id="ARBA00022741"/>
    </source>
</evidence>
<evidence type="ECO:0000256" key="6">
    <source>
        <dbReference type="ARBA" id="ARBA00039970"/>
    </source>
</evidence>
<dbReference type="InterPro" id="IPR051451">
    <property type="entry name" value="PhoH2-like"/>
</dbReference>
<protein>
    <recommendedName>
        <fullName evidence="6">PhoH-like protein</fullName>
    </recommendedName>
</protein>
<organism evidence="8">
    <name type="scientific">Proteinivorax tanatarense</name>
    <dbReference type="NCBI Taxonomy" id="1260629"/>
    <lineage>
        <taxon>Bacteria</taxon>
        <taxon>Bacillati</taxon>
        <taxon>Bacillota</taxon>
        <taxon>Clostridia</taxon>
        <taxon>Eubacteriales</taxon>
        <taxon>Proteinivoracaceae</taxon>
        <taxon>Proteinivorax</taxon>
    </lineage>
</organism>
<comment type="subcellular location">
    <subcellularLocation>
        <location evidence="1">Cytoplasm</location>
    </subcellularLocation>
</comment>
<evidence type="ECO:0000256" key="5">
    <source>
        <dbReference type="ARBA" id="ARBA00022840"/>
    </source>
</evidence>
<dbReference type="GO" id="GO:0005829">
    <property type="term" value="C:cytosol"/>
    <property type="evidence" value="ECO:0007669"/>
    <property type="project" value="TreeGrafter"/>
</dbReference>
<name>A0AAU7VI45_9FIRM</name>
<reference evidence="8" key="1">
    <citation type="journal article" date="2013" name="Extremophiles">
        <title>Proteinivorax tanatarense gen. nov., sp. nov., an anaerobic, haloalkaliphilic, proteolytic bacterium isolated from a decaying algal bloom, and proposal of Proteinivoraceae fam. nov.</title>
        <authorList>
            <person name="Kevbrin V."/>
            <person name="Boltyanskaya Y."/>
            <person name="Zhilina T."/>
            <person name="Kolganova T."/>
            <person name="Lavrentjeva E."/>
            <person name="Kuznetsov B."/>
        </authorList>
    </citation>
    <scope>NUCLEOTIDE SEQUENCE</scope>
    <source>
        <strain evidence="8">Z-910T</strain>
    </source>
</reference>
<dbReference type="SUPFAM" id="SSF52540">
    <property type="entry name" value="P-loop containing nucleoside triphosphate hydrolases"/>
    <property type="match status" value="1"/>
</dbReference>
<dbReference type="AlphaFoldDB" id="A0AAU7VI45"/>
<dbReference type="FunFam" id="3.40.50.300:FF:000013">
    <property type="entry name" value="PhoH family ATPase"/>
    <property type="match status" value="1"/>
</dbReference>
<gene>
    <name evidence="8" type="ORF">PRVXT_001727</name>
</gene>
<dbReference type="EMBL" id="CP158367">
    <property type="protein sequence ID" value="XBX73726.1"/>
    <property type="molecule type" value="Genomic_DNA"/>
</dbReference>
<feature type="domain" description="PhoH-like protein" evidence="7">
    <location>
        <begin position="108"/>
        <end position="311"/>
    </location>
</feature>
<evidence type="ECO:0000256" key="1">
    <source>
        <dbReference type="ARBA" id="ARBA00004496"/>
    </source>
</evidence>
<dbReference type="PANTHER" id="PTHR30473">
    <property type="entry name" value="PROTEIN PHOH"/>
    <property type="match status" value="1"/>
</dbReference>